<dbReference type="PANTHER" id="PTHR38006:SF1">
    <property type="entry name" value="MEIOSIS-SPECIFIC KINETOCHORE PROTEIN"/>
    <property type="match status" value="1"/>
</dbReference>
<protein>
    <submittedName>
        <fullName evidence="2">MEIKN protein</fullName>
    </submittedName>
</protein>
<proteinExistence type="predicted"/>
<dbReference type="GO" id="GO:0045143">
    <property type="term" value="P:homologous chromosome segregation"/>
    <property type="evidence" value="ECO:0007669"/>
    <property type="project" value="TreeGrafter"/>
</dbReference>
<evidence type="ECO:0000313" key="3">
    <source>
        <dbReference type="Proteomes" id="UP000531151"/>
    </source>
</evidence>
<evidence type="ECO:0000256" key="1">
    <source>
        <dbReference type="SAM" id="MobiDB-lite"/>
    </source>
</evidence>
<dbReference type="GO" id="GO:0000776">
    <property type="term" value="C:kinetochore"/>
    <property type="evidence" value="ECO:0007669"/>
    <property type="project" value="InterPro"/>
</dbReference>
<dbReference type="GO" id="GO:0016321">
    <property type="term" value="P:female meiosis chromosome segregation"/>
    <property type="evidence" value="ECO:0007669"/>
    <property type="project" value="TreeGrafter"/>
</dbReference>
<name>A0A7K4IUH8_GEOCA</name>
<keyword evidence="3" id="KW-1185">Reference proteome</keyword>
<dbReference type="GO" id="GO:0007060">
    <property type="term" value="P:male meiosis chromosome segregation"/>
    <property type="evidence" value="ECO:0007669"/>
    <property type="project" value="TreeGrafter"/>
</dbReference>
<dbReference type="PANTHER" id="PTHR38006">
    <property type="entry name" value="MEIOSIS-SPECIFIC KINETOCHORE PROTEIN"/>
    <property type="match status" value="1"/>
</dbReference>
<dbReference type="InterPro" id="IPR034545">
    <property type="entry name" value="Meikin"/>
</dbReference>
<dbReference type="AlphaFoldDB" id="A0A7K4IUH8"/>
<dbReference type="Proteomes" id="UP000531151">
    <property type="component" value="Unassembled WGS sequence"/>
</dbReference>
<comment type="caution">
    <text evidence="2">The sequence shown here is derived from an EMBL/GenBank/DDBJ whole genome shotgun (WGS) entry which is preliminary data.</text>
</comment>
<organism evidence="2 3">
    <name type="scientific">Geococcyx californianus</name>
    <name type="common">Greater roadrunner</name>
    <name type="synonym">Saurothera californiana</name>
    <dbReference type="NCBI Taxonomy" id="8947"/>
    <lineage>
        <taxon>Eukaryota</taxon>
        <taxon>Metazoa</taxon>
        <taxon>Chordata</taxon>
        <taxon>Craniata</taxon>
        <taxon>Vertebrata</taxon>
        <taxon>Euteleostomi</taxon>
        <taxon>Archelosauria</taxon>
        <taxon>Archosauria</taxon>
        <taxon>Dinosauria</taxon>
        <taxon>Saurischia</taxon>
        <taxon>Theropoda</taxon>
        <taxon>Coelurosauria</taxon>
        <taxon>Aves</taxon>
        <taxon>Neognathae</taxon>
        <taxon>Neoaves</taxon>
        <taxon>Otidimorphae</taxon>
        <taxon>Cuculiformes</taxon>
        <taxon>Neomorphidae</taxon>
        <taxon>Geococcyx</taxon>
    </lineage>
</organism>
<reference evidence="2 3" key="1">
    <citation type="submission" date="2019-09" db="EMBL/GenBank/DDBJ databases">
        <title>Bird 10,000 Genomes (B10K) Project - Family phase.</title>
        <authorList>
            <person name="Zhang G."/>
        </authorList>
    </citation>
    <scope>NUCLEOTIDE SEQUENCE [LARGE SCALE GENOMIC DNA]</scope>
    <source>
        <strain evidence="2">B10K-CU-031-07</strain>
        <tissue evidence="2">Muscle</tissue>
    </source>
</reference>
<feature type="region of interest" description="Disordered" evidence="1">
    <location>
        <begin position="217"/>
        <end position="241"/>
    </location>
</feature>
<feature type="region of interest" description="Disordered" evidence="1">
    <location>
        <begin position="121"/>
        <end position="200"/>
    </location>
</feature>
<feature type="non-terminal residue" evidence="2">
    <location>
        <position position="1"/>
    </location>
</feature>
<dbReference type="GO" id="GO:0051754">
    <property type="term" value="P:meiotic sister chromatid cohesion, centromeric"/>
    <property type="evidence" value="ECO:0007669"/>
    <property type="project" value="InterPro"/>
</dbReference>
<dbReference type="EMBL" id="VWPV01002791">
    <property type="protein sequence ID" value="NWH56712.1"/>
    <property type="molecule type" value="Genomic_DNA"/>
</dbReference>
<sequence length="241" mass="26192">MTLPSGVSTLLLQCLDSTIDYKTGASDSLSSQPSPETFRDVDAGETYVFVKDFGKYKNSTFLDPSKAVTIDKIPQVLNLSAISDQLLMFFPSFSRKRSSKFNYTSSPLSISTTLAGKKVCKITPARERRPDLKTGMRSPLGPERKPDNQTAEPKGLKRKKKEKHLEEGPPSLSLVGAPGNSSAKTEGLATEMLPSEGRGAAQPLCSKWEICSIVRNSPKRKPSKIRVPAKSQVPSPPQGLP</sequence>
<dbReference type="GO" id="GO:0010789">
    <property type="term" value="P:meiotic sister chromatid cohesion involved in meiosis I"/>
    <property type="evidence" value="ECO:0007669"/>
    <property type="project" value="TreeGrafter"/>
</dbReference>
<evidence type="ECO:0000313" key="2">
    <source>
        <dbReference type="EMBL" id="NWH56712.1"/>
    </source>
</evidence>
<accession>A0A7K4IUH8</accession>
<feature type="non-terminal residue" evidence="2">
    <location>
        <position position="241"/>
    </location>
</feature>
<gene>
    <name evidence="2" type="primary">Meikin</name>
    <name evidence="2" type="ORF">GEOCAL_R06934</name>
</gene>
<feature type="compositionally biased region" description="Basic and acidic residues" evidence="1">
    <location>
        <begin position="124"/>
        <end position="134"/>
    </location>
</feature>
<dbReference type="OrthoDB" id="8443315at2759"/>